<dbReference type="InterPro" id="IPR022367">
    <property type="entry name" value="2-oxoacid/accept_OxRdtase_asu"/>
</dbReference>
<sequence length="646" mass="68404">MGAQAKQVKQLDRVIIRFAGDSGDGMQLTGDRFTQESAAFGNDLQTLPNFPAEIRAPQGTLPGVSSFQVHFADHDILTPGDAPDVLVAMNPAALKANVGDLPAGATIIVDTHDFTARNLTKAGYAANPLEDDSLGNWALHSLDLTGMTVEAVKEFGLSRKDAARAKNMFALGLLSWMYGRPTESTTAFLSKRFAKVPDIRDANITAFTSGWNFGETTEAFAVSYEIKPAPMAPGTYRNITGNLALSYGLIAGGVQSGLPVFLGSYPITPASDILHELSKHKGFGVTTLQAEDEIAGVGAAIGASFAGHLGVTTTSGPGLALKSEAIGLAVMTELPLIVVDVQRGGPSTGLPTKTEQADLLQAMFGRNGESPVPIVAPQSPGDCFSAALEAARIAVTYRTPVMLLSDGMLANGSEPWRIPDVDDLPVIDPNFATEPNHELADGTHEFWPYVRDPETLARPWAIPGTASLEHRIGGLEKGDGHGNISYDPTNHDFMVRTRQAKIDAIAKSLPPLEVDDPTGDAKVLVLGWGSTYGPIGAGVRRVRRAGFNVAQTHLRHLNPFPADLGDILARYDKVLVPEMNLGQLSMLLRARYLVDAVGYNQVNGMPLKAAVLADAIGELVALAEGLDHDLTLKLVASASAAGKENA</sequence>
<dbReference type="EC" id="1.2.7.3" evidence="4"/>
<evidence type="ECO:0000256" key="1">
    <source>
        <dbReference type="ARBA" id="ARBA00023002"/>
    </source>
</evidence>
<reference evidence="4" key="1">
    <citation type="submission" date="2015-08" db="EMBL/GenBank/DDBJ databases">
        <authorList>
            <person name="Babu N.S."/>
            <person name="Beckwith C.J."/>
            <person name="Beseler K.G."/>
            <person name="Brison A."/>
            <person name="Carone J.V."/>
            <person name="Caskin T.P."/>
            <person name="Diamond M."/>
            <person name="Durham M.E."/>
            <person name="Foxe J.M."/>
            <person name="Go M."/>
            <person name="Henderson B.A."/>
            <person name="Jones I.B."/>
            <person name="McGettigan J.A."/>
            <person name="Micheletti S.J."/>
            <person name="Nasrallah M.E."/>
            <person name="Ortiz D."/>
            <person name="Piller C.R."/>
            <person name="Privatt S.R."/>
            <person name="Schneider S.L."/>
            <person name="Sharp S."/>
            <person name="Smith T.C."/>
            <person name="Stanton J.D."/>
            <person name="Ullery H.E."/>
            <person name="Wilson R.J."/>
            <person name="Serrano M.G."/>
            <person name="Buck G."/>
            <person name="Lee V."/>
            <person name="Wang Y."/>
            <person name="Carvalho R."/>
            <person name="Voegtly L."/>
            <person name="Shi R."/>
            <person name="Duckworth R."/>
            <person name="Johnson A."/>
            <person name="Loviza R."/>
            <person name="Walstead R."/>
            <person name="Shah Z."/>
            <person name="Kiflezghi M."/>
            <person name="Wade K."/>
            <person name="Ball S.L."/>
            <person name="Bradley K.W."/>
            <person name="Asai D.J."/>
            <person name="Bowman C.A."/>
            <person name="Russell D.A."/>
            <person name="Pope W.H."/>
            <person name="Jacobs-Sera D."/>
            <person name="Hendrix R.W."/>
            <person name="Hatfull G.F."/>
        </authorList>
    </citation>
    <scope>NUCLEOTIDE SEQUENCE</scope>
</reference>
<evidence type="ECO:0000259" key="2">
    <source>
        <dbReference type="Pfam" id="PF01558"/>
    </source>
</evidence>
<dbReference type="InterPro" id="IPR029061">
    <property type="entry name" value="THDP-binding"/>
</dbReference>
<name>A0A2P2BXR1_9ZZZZ</name>
<dbReference type="PANTHER" id="PTHR32154:SF20">
    <property type="entry name" value="2-OXOGLUTARATE OXIDOREDUCTASE SUBUNIT KORA"/>
    <property type="match status" value="1"/>
</dbReference>
<dbReference type="Gene3D" id="3.40.920.10">
    <property type="entry name" value="Pyruvate-ferredoxin oxidoreductase, PFOR, domain III"/>
    <property type="match status" value="1"/>
</dbReference>
<dbReference type="InterPro" id="IPR050722">
    <property type="entry name" value="Pyruvate:ferred/Flavod_OxRd"/>
</dbReference>
<dbReference type="Gene3D" id="3.40.50.920">
    <property type="match status" value="1"/>
</dbReference>
<dbReference type="Pfam" id="PF01558">
    <property type="entry name" value="POR"/>
    <property type="match status" value="1"/>
</dbReference>
<keyword evidence="1 4" id="KW-0560">Oxidoreductase</keyword>
<dbReference type="GO" id="GO:0006979">
    <property type="term" value="P:response to oxidative stress"/>
    <property type="evidence" value="ECO:0007669"/>
    <property type="project" value="TreeGrafter"/>
</dbReference>
<evidence type="ECO:0000313" key="4">
    <source>
        <dbReference type="EMBL" id="CUR54531.1"/>
    </source>
</evidence>
<dbReference type="Gene3D" id="3.40.50.970">
    <property type="match status" value="1"/>
</dbReference>
<feature type="domain" description="Pyruvate/ketoisovalerate oxidoreductase catalytic" evidence="2">
    <location>
        <begin position="23"/>
        <end position="210"/>
    </location>
</feature>
<proteinExistence type="predicted"/>
<dbReference type="GO" id="GO:0047553">
    <property type="term" value="F:2-oxoglutarate synthase activity"/>
    <property type="evidence" value="ECO:0007669"/>
    <property type="project" value="UniProtKB-EC"/>
</dbReference>
<feature type="domain" description="Pyruvate flavodoxin/ferredoxin oxidoreductase pyrimidine binding" evidence="3">
    <location>
        <begin position="259"/>
        <end position="476"/>
    </location>
</feature>
<dbReference type="InterPro" id="IPR002880">
    <property type="entry name" value="Pyrv_Fd/Flavodoxin_OxRdtase_N"/>
</dbReference>
<dbReference type="FunFam" id="3.40.920.10:FF:000002">
    <property type="entry name" value="2-oxoglutarate oxidoreductase, alpha subunit"/>
    <property type="match status" value="1"/>
</dbReference>
<dbReference type="FunFam" id="3.40.50.970:FF:000022">
    <property type="entry name" value="2-oxoglutarate ferredoxin oxidoreductase alpha subunit"/>
    <property type="match status" value="1"/>
</dbReference>
<dbReference type="PANTHER" id="PTHR32154">
    <property type="entry name" value="PYRUVATE-FLAVODOXIN OXIDOREDUCTASE-RELATED"/>
    <property type="match status" value="1"/>
</dbReference>
<accession>A0A2P2BXR1</accession>
<evidence type="ECO:0000259" key="3">
    <source>
        <dbReference type="Pfam" id="PF01855"/>
    </source>
</evidence>
<dbReference type="NCBIfam" id="TIGR03710">
    <property type="entry name" value="OAFO_sf"/>
    <property type="match status" value="1"/>
</dbReference>
<dbReference type="CDD" id="cd07034">
    <property type="entry name" value="TPP_PYR_PFOR_IOR-alpha_like"/>
    <property type="match status" value="1"/>
</dbReference>
<dbReference type="Pfam" id="PF01855">
    <property type="entry name" value="POR_N"/>
    <property type="match status" value="1"/>
</dbReference>
<protein>
    <submittedName>
        <fullName evidence="4">2-oxoglutarate oxidoreductase subunit KorA</fullName>
        <ecNumber evidence="4">1.2.7.3</ecNumber>
    </submittedName>
</protein>
<dbReference type="InterPro" id="IPR009014">
    <property type="entry name" value="Transketo_C/PFOR_II"/>
</dbReference>
<dbReference type="SUPFAM" id="SSF52518">
    <property type="entry name" value="Thiamin diphosphate-binding fold (THDP-binding)"/>
    <property type="match status" value="1"/>
</dbReference>
<dbReference type="InterPro" id="IPR019752">
    <property type="entry name" value="Pyrv/ketoisovalerate_OxRed_cat"/>
</dbReference>
<gene>
    <name evidence="4" type="primary">korA</name>
    <name evidence="4" type="ORF">NOCA2170103</name>
</gene>
<dbReference type="InterPro" id="IPR002869">
    <property type="entry name" value="Pyrv_flavodox_OxRed_cen"/>
</dbReference>
<dbReference type="AlphaFoldDB" id="A0A2P2BXR1"/>
<organism evidence="4">
    <name type="scientific">metagenome</name>
    <dbReference type="NCBI Taxonomy" id="256318"/>
    <lineage>
        <taxon>unclassified sequences</taxon>
        <taxon>metagenomes</taxon>
    </lineage>
</organism>
<dbReference type="EMBL" id="CZKA01000009">
    <property type="protein sequence ID" value="CUR54531.1"/>
    <property type="molecule type" value="Genomic_DNA"/>
</dbReference>
<dbReference type="SUPFAM" id="SSF52922">
    <property type="entry name" value="TK C-terminal domain-like"/>
    <property type="match status" value="1"/>
</dbReference>